<protein>
    <submittedName>
        <fullName evidence="1">Uncharacterized protein</fullName>
    </submittedName>
</protein>
<keyword evidence="2" id="KW-1185">Reference proteome</keyword>
<dbReference type="RefSeq" id="WP_086311962.1">
    <property type="nucleotide sequence ID" value="NZ_CP147244.1"/>
</dbReference>
<sequence length="86" mass="9526">MNAIKKTADFFVIEGPKAGRHLGFKAEKLEESIAHMNEEIIKIIETVNGFAKEFNQAIPVIFTGSNAFRIKGKTTVKAIFAELKTS</sequence>
<accession>A0AAQ3WBZ6</accession>
<evidence type="ECO:0000313" key="2">
    <source>
        <dbReference type="Proteomes" id="UP000194948"/>
    </source>
</evidence>
<dbReference type="Proteomes" id="UP000194948">
    <property type="component" value="Chromosome"/>
</dbReference>
<gene>
    <name evidence="1" type="ORF">A5821_003202</name>
</gene>
<reference evidence="1" key="2">
    <citation type="submission" date="2024-03" db="EMBL/GenBank/DDBJ databases">
        <title>The Genome Sequence of Enterococcus sp. DIV0205d.</title>
        <authorList>
            <consortium name="The Broad Institute Genomics Platform"/>
            <consortium name="The Broad Institute Microbial Omics Core"/>
            <consortium name="The Broad Institute Genomic Center for Infectious Diseases"/>
            <person name="Earl A."/>
            <person name="Manson A."/>
            <person name="Gilmore M."/>
            <person name="Schwartman J."/>
            <person name="Shea T."/>
            <person name="Abouelleil A."/>
            <person name="Cao P."/>
            <person name="Chapman S."/>
            <person name="Cusick C."/>
            <person name="Young S."/>
            <person name="Neafsey D."/>
            <person name="Nusbaum C."/>
            <person name="Birren B."/>
        </authorList>
    </citation>
    <scope>NUCLEOTIDE SEQUENCE</scope>
    <source>
        <strain evidence="1">7F3_DIV0205</strain>
    </source>
</reference>
<proteinExistence type="predicted"/>
<organism evidence="1 2">
    <name type="scientific">Candidatus Enterococcus palustris</name>
    <dbReference type="NCBI Taxonomy" id="1834189"/>
    <lineage>
        <taxon>Bacteria</taxon>
        <taxon>Bacillati</taxon>
        <taxon>Bacillota</taxon>
        <taxon>Bacilli</taxon>
        <taxon>Lactobacillales</taxon>
        <taxon>Enterococcaceae</taxon>
        <taxon>Enterococcus</taxon>
    </lineage>
</organism>
<reference evidence="1" key="1">
    <citation type="submission" date="2017-05" db="EMBL/GenBank/DDBJ databases">
        <authorList>
            <consortium name="The Broad Institute Genomics Platform"/>
            <consortium name="The Broad Institute Genomic Center for Infectious Diseases"/>
            <person name="Earl A."/>
            <person name="Manson A."/>
            <person name="Schwartman J."/>
            <person name="Gilmore M."/>
            <person name="Abouelleil A."/>
            <person name="Cao P."/>
            <person name="Chapman S."/>
            <person name="Cusick C."/>
            <person name="Shea T."/>
            <person name="Young S."/>
            <person name="Neafsey D."/>
            <person name="Nusbaum C."/>
            <person name="Birren B."/>
        </authorList>
    </citation>
    <scope>NUCLEOTIDE SEQUENCE</scope>
    <source>
        <strain evidence="1">7F3_DIV0205</strain>
    </source>
</reference>
<dbReference type="AlphaFoldDB" id="A0AAQ3WBZ6"/>
<dbReference type="EMBL" id="CP147244">
    <property type="protein sequence ID" value="WYK02059.1"/>
    <property type="molecule type" value="Genomic_DNA"/>
</dbReference>
<evidence type="ECO:0000313" key="1">
    <source>
        <dbReference type="EMBL" id="WYK02059.1"/>
    </source>
</evidence>
<name>A0AAQ3WBZ6_9ENTE</name>